<reference evidence="12 13" key="1">
    <citation type="journal article" date="2018" name="IMA Fungus">
        <title>IMA Genome-F 10: Nine draft genome sequences of Claviceps purpurea s.lat., including C. arundinis, C. humidiphila, and C. cf. spartinae, pseudomolecules for the pitch canker pathogen Fusarium circinatum, draft genome of Davidsoniella eucalypti, Grosmannia galeiformis, Quambalaria eucalypti, and Teratosphaeria destructans.</title>
        <authorList>
            <person name="Wingfield B.D."/>
            <person name="Liu M."/>
            <person name="Nguyen H.D."/>
            <person name="Lane F.A."/>
            <person name="Morgan S.W."/>
            <person name="De Vos L."/>
            <person name="Wilken P.M."/>
            <person name="Duong T.A."/>
            <person name="Aylward J."/>
            <person name="Coetzee M.P."/>
            <person name="Dadej K."/>
            <person name="De Beer Z.W."/>
            <person name="Findlay W."/>
            <person name="Havenga M."/>
            <person name="Kolarik M."/>
            <person name="Menzies J.G."/>
            <person name="Naidoo K."/>
            <person name="Pochopski O."/>
            <person name="Shoukouhi P."/>
            <person name="Santana Q.C."/>
            <person name="Seifert K.A."/>
            <person name="Soal N."/>
            <person name="Steenkamp E.T."/>
            <person name="Tatham C.T."/>
            <person name="van der Nest M.A."/>
            <person name="Wingfield M.J."/>
        </authorList>
    </citation>
    <scope>NUCLEOTIDE SEQUENCE [LARGE SCALE GENOMIC DNA]</scope>
    <source>
        <strain evidence="12">CMW44962</strain>
    </source>
</reference>
<evidence type="ECO:0000256" key="7">
    <source>
        <dbReference type="ARBA" id="ARBA00022927"/>
    </source>
</evidence>
<comment type="similarity">
    <text evidence="2">Belongs to the oligopeptide OPT transporter family.</text>
</comment>
<feature type="transmembrane region" description="Helical" evidence="11">
    <location>
        <begin position="516"/>
        <end position="536"/>
    </location>
</feature>
<feature type="transmembrane region" description="Helical" evidence="11">
    <location>
        <begin position="229"/>
        <end position="252"/>
    </location>
</feature>
<feature type="transmembrane region" description="Helical" evidence="11">
    <location>
        <begin position="490"/>
        <end position="510"/>
    </location>
</feature>
<dbReference type="Pfam" id="PF13561">
    <property type="entry name" value="adh_short_C2"/>
    <property type="match status" value="1"/>
</dbReference>
<feature type="region of interest" description="Disordered" evidence="10">
    <location>
        <begin position="1"/>
        <end position="53"/>
    </location>
</feature>
<dbReference type="GO" id="GO:0015031">
    <property type="term" value="P:protein transport"/>
    <property type="evidence" value="ECO:0007669"/>
    <property type="project" value="UniProtKB-KW"/>
</dbReference>
<feature type="transmembrane region" description="Helical" evidence="11">
    <location>
        <begin position="745"/>
        <end position="768"/>
    </location>
</feature>
<evidence type="ECO:0000256" key="11">
    <source>
        <dbReference type="SAM" id="Phobius"/>
    </source>
</evidence>
<evidence type="ECO:0000256" key="10">
    <source>
        <dbReference type="SAM" id="MobiDB-lite"/>
    </source>
</evidence>
<keyword evidence="3" id="KW-0813">Transport</keyword>
<gene>
    <name evidence="12" type="ORF">Tdes44962_MAKER04387</name>
</gene>
<dbReference type="CDD" id="cd05233">
    <property type="entry name" value="SDR_c"/>
    <property type="match status" value="1"/>
</dbReference>
<evidence type="ECO:0000256" key="3">
    <source>
        <dbReference type="ARBA" id="ARBA00022448"/>
    </source>
</evidence>
<keyword evidence="8 11" id="KW-1133">Transmembrane helix</keyword>
<organism evidence="12 13">
    <name type="scientific">Teratosphaeria destructans</name>
    <dbReference type="NCBI Taxonomy" id="418781"/>
    <lineage>
        <taxon>Eukaryota</taxon>
        <taxon>Fungi</taxon>
        <taxon>Dikarya</taxon>
        <taxon>Ascomycota</taxon>
        <taxon>Pezizomycotina</taxon>
        <taxon>Dothideomycetes</taxon>
        <taxon>Dothideomycetidae</taxon>
        <taxon>Mycosphaerellales</taxon>
        <taxon>Teratosphaeriaceae</taxon>
        <taxon>Teratosphaeria</taxon>
    </lineage>
</organism>
<dbReference type="NCBIfam" id="TIGR00727">
    <property type="entry name" value="ISP4_OPT"/>
    <property type="match status" value="1"/>
</dbReference>
<proteinExistence type="inferred from homology"/>
<dbReference type="Gene3D" id="3.40.50.720">
    <property type="entry name" value="NAD(P)-binding Rossmann-like Domain"/>
    <property type="match status" value="1"/>
</dbReference>
<feature type="compositionally biased region" description="Polar residues" evidence="10">
    <location>
        <begin position="18"/>
        <end position="28"/>
    </location>
</feature>
<dbReference type="PANTHER" id="PTHR22601">
    <property type="entry name" value="ISP4 LIKE PROTEIN"/>
    <property type="match status" value="1"/>
</dbReference>
<dbReference type="Pfam" id="PF03169">
    <property type="entry name" value="OPT"/>
    <property type="match status" value="1"/>
</dbReference>
<evidence type="ECO:0000256" key="4">
    <source>
        <dbReference type="ARBA" id="ARBA00022692"/>
    </source>
</evidence>
<dbReference type="SUPFAM" id="SSF51735">
    <property type="entry name" value="NAD(P)-binding Rossmann-fold domains"/>
    <property type="match status" value="1"/>
</dbReference>
<evidence type="ECO:0000313" key="12">
    <source>
        <dbReference type="EMBL" id="KAH9824567.1"/>
    </source>
</evidence>
<keyword evidence="4 11" id="KW-0812">Transmembrane</keyword>
<dbReference type="InterPro" id="IPR002347">
    <property type="entry name" value="SDR_fam"/>
</dbReference>
<feature type="transmembrane region" description="Helical" evidence="11">
    <location>
        <begin position="291"/>
        <end position="316"/>
    </location>
</feature>
<sequence length="1093" mass="120507">MNRIRRPWAPSRRDTDGVQLNTLSTNGKTADASPEQGTAEKLGFDEPTTAAVGPDIEHGHLQEIEVDVAHILQDKDLKDISEDTSPYPEVRAVVPETDDPDMPVNTLRMWILGVIWTLIGAGVNQFFSLRYPAVHIVSIVAELLAFPMGVFLAHVLPLWTLDLGPLGRWCVNPDRHFNIKEHPCPDRCSAHVVIVIMANVTIGFAGGADATGIIQAAIGFYGFKLSAGFSVLVTLCCQTLGFGVAGLCHQWLVEPAAIIWPGILSNCALLNTLHSRANAMANGWRISRLKFFSIVATCAFVWYWFPGLIFVALSYFTWVCWIAPKNIVVNQLFGMESGLGLFPLTFDWSQVAYNTNPLLSPSWAAMNVFGGFIVAFWIIAPALYYTNTWYTAYLPMMTADVYDNTGASYNVTKVLTEGGTLDPIKYAAYSPPYLSVTFAFVYGLSFASITAVIVHVYLWHGKDILDAIRGRQPLDIHGRLMRAYEKVPRWWYCVILVVFTALSIVLAEIYHTDLPVYGVFLALIIPAIYMVPCGIIQGVSNVDANQLNVLSEFVGGYMFAGKPLANMIFKILSEDVVAQGIFFAQDQKLGHYFKVAPKIVFFAQGFAVVLGALTQAGVTIWMLGNIDGICSTDQSDGFTCPNGRTVFSSSVIWGLIGPKRLYSVGTIYSGLLHFFWIGALMPIITWALWKYYKKDWLKNINWPLIFVGTYNVPPATGINYSSWAIVNLIFNHWIKEKFYAWWAKYNYILAAGLDFGTAISGIIIFFAVSYPGYSFPDWWGNTVYLNTADGDSASWLPLPDRGYFGAANGTGDRPLSALMAIPYTVYPSLREKVVVITGGAEGIGAAAVELFCRQGSKVAFLDIAESSATHLIDRIKDLSQQLSKEQSQALPPVTQPDYFQCNVTDLTRLKQVAEEILAKYGTVHVLVNNAALAGAVSRKPTAEITPESWESTINVNLRHQFFLSQYLLPAMQNQRSGSIINIGSIAWRIPSVGLPVYATAKAAIMGLTKTHSKEYGGYNIRVNSVMPGAIATERQINEVLTEEYRTQIFANQSLKRDLLPKEAANVILFLASDDSSGVTGSNYVVDGGWVGDV</sequence>
<feature type="transmembrane region" description="Helical" evidence="11">
    <location>
        <begin position="667"/>
        <end position="689"/>
    </location>
</feature>
<feature type="transmembrane region" description="Helical" evidence="11">
    <location>
        <begin position="439"/>
        <end position="459"/>
    </location>
</feature>
<dbReference type="EMBL" id="RIBY02002145">
    <property type="protein sequence ID" value="KAH9824567.1"/>
    <property type="molecule type" value="Genomic_DNA"/>
</dbReference>
<keyword evidence="13" id="KW-1185">Reference proteome</keyword>
<evidence type="ECO:0000256" key="8">
    <source>
        <dbReference type="ARBA" id="ARBA00022989"/>
    </source>
</evidence>
<evidence type="ECO:0000313" key="13">
    <source>
        <dbReference type="Proteomes" id="UP001138500"/>
    </source>
</evidence>
<reference evidence="12 13" key="2">
    <citation type="journal article" date="2021" name="Curr. Genet.">
        <title>Genetic response to nitrogen starvation in the aggressive Eucalyptus foliar pathogen Teratosphaeria destructans.</title>
        <authorList>
            <person name="Havenga M."/>
            <person name="Wingfield B.D."/>
            <person name="Wingfield M.J."/>
            <person name="Dreyer L.L."/>
            <person name="Roets F."/>
            <person name="Aylward J."/>
        </authorList>
    </citation>
    <scope>NUCLEOTIDE SEQUENCE [LARGE SCALE GENOMIC DNA]</scope>
    <source>
        <strain evidence="12">CMW44962</strain>
    </source>
</reference>
<dbReference type="AlphaFoldDB" id="A0A9W7W0I3"/>
<feature type="transmembrane region" description="Helical" evidence="11">
    <location>
        <begin position="358"/>
        <end position="380"/>
    </location>
</feature>
<dbReference type="OrthoDB" id="9986677at2759"/>
<protein>
    <submittedName>
        <fullName evidence="12">Small oligopeptide transporter</fullName>
    </submittedName>
</protein>
<dbReference type="GO" id="GO:0016020">
    <property type="term" value="C:membrane"/>
    <property type="evidence" value="ECO:0007669"/>
    <property type="project" value="UniProtKB-SubCell"/>
</dbReference>
<evidence type="ECO:0000256" key="5">
    <source>
        <dbReference type="ARBA" id="ARBA00022856"/>
    </source>
</evidence>
<dbReference type="PRINTS" id="PR00080">
    <property type="entry name" value="SDRFAMILY"/>
</dbReference>
<dbReference type="Proteomes" id="UP001138500">
    <property type="component" value="Unassembled WGS sequence"/>
</dbReference>
<evidence type="ECO:0000256" key="9">
    <source>
        <dbReference type="ARBA" id="ARBA00023136"/>
    </source>
</evidence>
<comment type="caution">
    <text evidence="12">The sequence shown here is derived from an EMBL/GenBank/DDBJ whole genome shotgun (WGS) entry which is preliminary data.</text>
</comment>
<dbReference type="FunFam" id="3.40.50.720:FF:000084">
    <property type="entry name" value="Short-chain dehydrogenase reductase"/>
    <property type="match status" value="1"/>
</dbReference>
<feature type="transmembrane region" description="Helical" evidence="11">
    <location>
        <begin position="109"/>
        <end position="127"/>
    </location>
</feature>
<dbReference type="NCBIfam" id="TIGR00728">
    <property type="entry name" value="OPT_sfam"/>
    <property type="match status" value="1"/>
</dbReference>
<feature type="transmembrane region" description="Helical" evidence="11">
    <location>
        <begin position="258"/>
        <end position="279"/>
    </location>
</feature>
<keyword evidence="5" id="KW-0571">Peptide transport</keyword>
<evidence type="ECO:0000256" key="6">
    <source>
        <dbReference type="ARBA" id="ARBA00022857"/>
    </source>
</evidence>
<dbReference type="InterPro" id="IPR004813">
    <property type="entry name" value="OPT"/>
</dbReference>
<dbReference type="PRINTS" id="PR00081">
    <property type="entry name" value="GDHRDH"/>
</dbReference>
<comment type="subcellular location">
    <subcellularLocation>
        <location evidence="1">Membrane</location>
        <topology evidence="1">Multi-pass membrane protein</topology>
    </subcellularLocation>
</comment>
<name>A0A9W7W0I3_9PEZI</name>
<dbReference type="InterPro" id="IPR004648">
    <property type="entry name" value="Oligpept_transpt"/>
</dbReference>
<evidence type="ECO:0000256" key="2">
    <source>
        <dbReference type="ARBA" id="ARBA00008807"/>
    </source>
</evidence>
<dbReference type="InterPro" id="IPR020904">
    <property type="entry name" value="Sc_DH/Rdtase_CS"/>
</dbReference>
<evidence type="ECO:0000256" key="1">
    <source>
        <dbReference type="ARBA" id="ARBA00004141"/>
    </source>
</evidence>
<dbReference type="GO" id="GO:0035673">
    <property type="term" value="F:oligopeptide transmembrane transporter activity"/>
    <property type="evidence" value="ECO:0007669"/>
    <property type="project" value="InterPro"/>
</dbReference>
<feature type="transmembrane region" description="Helical" evidence="11">
    <location>
        <begin position="133"/>
        <end position="159"/>
    </location>
</feature>
<dbReference type="InterPro" id="IPR036291">
    <property type="entry name" value="NAD(P)-bd_dom_sf"/>
</dbReference>
<keyword evidence="9 11" id="KW-0472">Membrane</keyword>
<accession>A0A9W7W0I3</accession>
<keyword evidence="6" id="KW-0521">NADP</keyword>
<keyword evidence="7" id="KW-0653">Protein transport</keyword>
<dbReference type="PROSITE" id="PS00061">
    <property type="entry name" value="ADH_SHORT"/>
    <property type="match status" value="1"/>
</dbReference>
<feature type="transmembrane region" description="Helical" evidence="11">
    <location>
        <begin position="599"/>
        <end position="623"/>
    </location>
</feature>